<organism evidence="1">
    <name type="scientific">marine metagenome</name>
    <dbReference type="NCBI Taxonomy" id="408172"/>
    <lineage>
        <taxon>unclassified sequences</taxon>
        <taxon>metagenomes</taxon>
        <taxon>ecological metagenomes</taxon>
    </lineage>
</organism>
<dbReference type="InterPro" id="IPR007485">
    <property type="entry name" value="LPS_assembly_LptE"/>
</dbReference>
<dbReference type="GO" id="GO:0043165">
    <property type="term" value="P:Gram-negative-bacterium-type cell outer membrane assembly"/>
    <property type="evidence" value="ECO:0007669"/>
    <property type="project" value="InterPro"/>
</dbReference>
<dbReference type="Pfam" id="PF04390">
    <property type="entry name" value="LptE"/>
    <property type="match status" value="1"/>
</dbReference>
<evidence type="ECO:0008006" key="2">
    <source>
        <dbReference type="Google" id="ProtNLM"/>
    </source>
</evidence>
<dbReference type="PROSITE" id="PS51257">
    <property type="entry name" value="PROKAR_LIPOPROTEIN"/>
    <property type="match status" value="1"/>
</dbReference>
<dbReference type="GO" id="GO:0019867">
    <property type="term" value="C:outer membrane"/>
    <property type="evidence" value="ECO:0007669"/>
    <property type="project" value="InterPro"/>
</dbReference>
<name>A0A381RZM4_9ZZZZ</name>
<evidence type="ECO:0000313" key="1">
    <source>
        <dbReference type="EMBL" id="SUZ97292.1"/>
    </source>
</evidence>
<accession>A0A381RZM4</accession>
<dbReference type="AlphaFoldDB" id="A0A381RZM4"/>
<sequence length="183" mass="20291">MKNIFFISNLMFLVSCGFYSMAGSIPPHIKSIAIPLMDNQTAEFGLAEDITDGILDEFNEAGILRVSDENSAHSILRGTIKKVSEGPYTYSKQESVSEYRYKIDVKIDWYDVSQEKNLLEGTYSGFGAYGLSGNIGSDGIDNDNDGKIDAEDDDEFGEPRAFATKVAVRKIAEDILNDIMTTW</sequence>
<gene>
    <name evidence="1" type="ORF">METZ01_LOCUS50146</name>
</gene>
<reference evidence="1" key="1">
    <citation type="submission" date="2018-05" db="EMBL/GenBank/DDBJ databases">
        <authorList>
            <person name="Lanie J.A."/>
            <person name="Ng W.-L."/>
            <person name="Kazmierczak K.M."/>
            <person name="Andrzejewski T.M."/>
            <person name="Davidsen T.M."/>
            <person name="Wayne K.J."/>
            <person name="Tettelin H."/>
            <person name="Glass J.I."/>
            <person name="Rusch D."/>
            <person name="Podicherti R."/>
            <person name="Tsui H.-C.T."/>
            <person name="Winkler M.E."/>
        </authorList>
    </citation>
    <scope>NUCLEOTIDE SEQUENCE</scope>
</reference>
<protein>
    <recommendedName>
        <fullName evidence="2">Lipoprotein</fullName>
    </recommendedName>
</protein>
<dbReference type="EMBL" id="UINC01002495">
    <property type="protein sequence ID" value="SUZ97292.1"/>
    <property type="molecule type" value="Genomic_DNA"/>
</dbReference>
<proteinExistence type="predicted"/>